<protein>
    <recommendedName>
        <fullName evidence="1">BTB domain-containing protein</fullName>
    </recommendedName>
</protein>
<keyword evidence="3" id="KW-1185">Reference proteome</keyword>
<evidence type="ECO:0000313" key="3">
    <source>
        <dbReference type="Proteomes" id="UP000027222"/>
    </source>
</evidence>
<evidence type="ECO:0000259" key="1">
    <source>
        <dbReference type="PROSITE" id="PS50097"/>
    </source>
</evidence>
<name>A0A067TI30_GALM3</name>
<evidence type="ECO:0000313" key="2">
    <source>
        <dbReference type="EMBL" id="KDR79559.1"/>
    </source>
</evidence>
<dbReference type="EMBL" id="KL142373">
    <property type="protein sequence ID" value="KDR79559.1"/>
    <property type="molecule type" value="Genomic_DNA"/>
</dbReference>
<proteinExistence type="predicted"/>
<dbReference type="Pfam" id="PF00651">
    <property type="entry name" value="BTB"/>
    <property type="match status" value="1"/>
</dbReference>
<dbReference type="HOGENOM" id="CLU_033082_3_2_1"/>
<reference evidence="3" key="1">
    <citation type="journal article" date="2014" name="Proc. Natl. Acad. Sci. U.S.A.">
        <title>Extensive sampling of basidiomycete genomes demonstrates inadequacy of the white-rot/brown-rot paradigm for wood decay fungi.</title>
        <authorList>
            <person name="Riley R."/>
            <person name="Salamov A.A."/>
            <person name="Brown D.W."/>
            <person name="Nagy L.G."/>
            <person name="Floudas D."/>
            <person name="Held B.W."/>
            <person name="Levasseur A."/>
            <person name="Lombard V."/>
            <person name="Morin E."/>
            <person name="Otillar R."/>
            <person name="Lindquist E.A."/>
            <person name="Sun H."/>
            <person name="LaButti K.M."/>
            <person name="Schmutz J."/>
            <person name="Jabbour D."/>
            <person name="Luo H."/>
            <person name="Baker S.E."/>
            <person name="Pisabarro A.G."/>
            <person name="Walton J.D."/>
            <person name="Blanchette R.A."/>
            <person name="Henrissat B."/>
            <person name="Martin F."/>
            <person name="Cullen D."/>
            <person name="Hibbett D.S."/>
            <person name="Grigoriev I.V."/>
        </authorList>
    </citation>
    <scope>NUCLEOTIDE SEQUENCE [LARGE SCALE GENOMIC DNA]</scope>
    <source>
        <strain evidence="3">CBS 339.88</strain>
    </source>
</reference>
<dbReference type="InterPro" id="IPR000210">
    <property type="entry name" value="BTB/POZ_dom"/>
</dbReference>
<accession>A0A067TI30</accession>
<feature type="domain" description="BTB" evidence="1">
    <location>
        <begin position="33"/>
        <end position="105"/>
    </location>
</feature>
<dbReference type="AlphaFoldDB" id="A0A067TI30"/>
<dbReference type="CDD" id="cd18186">
    <property type="entry name" value="BTB_POZ_ZBTB_KLHL-like"/>
    <property type="match status" value="1"/>
</dbReference>
<gene>
    <name evidence="2" type="ORF">GALMADRAFT_63337</name>
</gene>
<dbReference type="Gene3D" id="3.30.710.10">
    <property type="entry name" value="Potassium Channel Kv1.1, Chain A"/>
    <property type="match status" value="1"/>
</dbReference>
<dbReference type="STRING" id="685588.A0A067TI30"/>
<dbReference type="InterPro" id="IPR011333">
    <property type="entry name" value="SKP1/BTB/POZ_sf"/>
</dbReference>
<organism evidence="2 3">
    <name type="scientific">Galerina marginata (strain CBS 339.88)</name>
    <dbReference type="NCBI Taxonomy" id="685588"/>
    <lineage>
        <taxon>Eukaryota</taxon>
        <taxon>Fungi</taxon>
        <taxon>Dikarya</taxon>
        <taxon>Basidiomycota</taxon>
        <taxon>Agaricomycotina</taxon>
        <taxon>Agaricomycetes</taxon>
        <taxon>Agaricomycetidae</taxon>
        <taxon>Agaricales</taxon>
        <taxon>Agaricineae</taxon>
        <taxon>Strophariaceae</taxon>
        <taxon>Galerina</taxon>
    </lineage>
</organism>
<dbReference type="PROSITE" id="PS50097">
    <property type="entry name" value="BTB"/>
    <property type="match status" value="1"/>
</dbReference>
<dbReference type="SUPFAM" id="SSF54695">
    <property type="entry name" value="POZ domain"/>
    <property type="match status" value="1"/>
</dbReference>
<dbReference type="Proteomes" id="UP000027222">
    <property type="component" value="Unassembled WGS sequence"/>
</dbReference>
<sequence length="327" mass="37476">MTPDTARLLDPEDIIKSRDVNKLKRSSYWFDDGNIILQAENTQFRVHRSILAQNSNVFRDMFSLPQSSDEEPSIEGCVVVRVADKPHQWEYLFSILYDNVIMFQRTDAFPLHLLVTMLSMGKKYEFDKLRADAVYRLSVEFPSTLQLWDRQFYGYAPRRIRGQELELVNIVLQEGLTAFLPAAYLACLRFRTAAEVMSGYLRQDGSRIFLPDSSKADLIQARDSLSAAMSECTYGLLHGSKNIIPGANCASPTKCTNVRLKKLDTQFVTFPPSPKFSLDPCPKYITDEFCDPCATMLRTAFEAGRNRIWLELPQYFRMPGWDGLKCQ</sequence>
<dbReference type="OrthoDB" id="3217871at2759"/>